<dbReference type="Gene3D" id="1.20.1280.50">
    <property type="match status" value="1"/>
</dbReference>
<dbReference type="PANTHER" id="PTHR35546:SF105">
    <property type="entry name" value="OS05G0139200 PROTEIN"/>
    <property type="match status" value="1"/>
</dbReference>
<sequence length="398" mass="45169">MAGGSRSKKRRRSRKRNPAEQLTDDLLVEILARVPYRSLCRFRCVSTRWRALISHPDNRARLPQSLAGFFHIEPRPSGSPARYSFTGVAEAGGPPLIHPSLSFLPDHERELLGSCNGLLLCRCYRFPDKDEFDYLVVNPVTEESVAVPVSRPRPPLVQMALLGFDPTFSSHFHVFEFQMEAYDHDGFRYVPVVKIYSSATGVWSRKQTDWSIGIMPWEGSSGAFVNCVMYFLAVHSIIGAVDVEGKTWRRIDFPYSEGSSFSPSFSGLSQGQLHAAFGDGQKLNGKLEIWVLEDKDSEDWTLKHTISFKHLVGKKRVNLGLDFSVVAFHPDRNMVFFVFGHRKKTLMSYDMDSRRVYTIHNLGREKFLPYVPCSGYEKFLPYVPLFSKSLPDGANGNQ</sequence>
<dbReference type="Pfam" id="PF00646">
    <property type="entry name" value="F-box"/>
    <property type="match status" value="1"/>
</dbReference>
<dbReference type="NCBIfam" id="TIGR01640">
    <property type="entry name" value="F_box_assoc_1"/>
    <property type="match status" value="1"/>
</dbReference>
<dbReference type="AlphaFoldDB" id="A0ABC9GEH7"/>
<dbReference type="Pfam" id="PF24750">
    <property type="entry name" value="b-prop_At3g26010-like"/>
    <property type="match status" value="1"/>
</dbReference>
<dbReference type="SUPFAM" id="SSF81383">
    <property type="entry name" value="F-box domain"/>
    <property type="match status" value="1"/>
</dbReference>
<name>A0ABC9GEH7_9POAL</name>
<evidence type="ECO:0000313" key="3">
    <source>
        <dbReference type="Proteomes" id="UP001497457"/>
    </source>
</evidence>
<dbReference type="InterPro" id="IPR011043">
    <property type="entry name" value="Gal_Oxase/kelch_b-propeller"/>
</dbReference>
<dbReference type="SUPFAM" id="SSF50965">
    <property type="entry name" value="Galactose oxidase, central domain"/>
    <property type="match status" value="1"/>
</dbReference>
<proteinExistence type="predicted"/>
<accession>A0ABC9GEH7</accession>
<keyword evidence="3" id="KW-1185">Reference proteome</keyword>
<dbReference type="InterPro" id="IPR017451">
    <property type="entry name" value="F-box-assoc_interact_dom"/>
</dbReference>
<organism evidence="2 3">
    <name type="scientific">Urochloa decumbens</name>
    <dbReference type="NCBI Taxonomy" id="240449"/>
    <lineage>
        <taxon>Eukaryota</taxon>
        <taxon>Viridiplantae</taxon>
        <taxon>Streptophyta</taxon>
        <taxon>Embryophyta</taxon>
        <taxon>Tracheophyta</taxon>
        <taxon>Spermatophyta</taxon>
        <taxon>Magnoliopsida</taxon>
        <taxon>Liliopsida</taxon>
        <taxon>Poales</taxon>
        <taxon>Poaceae</taxon>
        <taxon>PACMAD clade</taxon>
        <taxon>Panicoideae</taxon>
        <taxon>Panicodae</taxon>
        <taxon>Paniceae</taxon>
        <taxon>Melinidinae</taxon>
        <taxon>Urochloa</taxon>
    </lineage>
</organism>
<dbReference type="EMBL" id="OZ075119">
    <property type="protein sequence ID" value="CAL5093468.1"/>
    <property type="molecule type" value="Genomic_DNA"/>
</dbReference>
<protein>
    <recommendedName>
        <fullName evidence="1">F-box domain-containing protein</fullName>
    </recommendedName>
</protein>
<reference evidence="2" key="1">
    <citation type="submission" date="2024-10" db="EMBL/GenBank/DDBJ databases">
        <authorList>
            <person name="Ryan C."/>
        </authorList>
    </citation>
    <scope>NUCLEOTIDE SEQUENCE [LARGE SCALE GENOMIC DNA]</scope>
</reference>
<evidence type="ECO:0000313" key="2">
    <source>
        <dbReference type="EMBL" id="CAL5093468.1"/>
    </source>
</evidence>
<evidence type="ECO:0000259" key="1">
    <source>
        <dbReference type="SMART" id="SM00256"/>
    </source>
</evidence>
<dbReference type="CDD" id="cd22157">
    <property type="entry name" value="F-box_AtFBW1-like"/>
    <property type="match status" value="1"/>
</dbReference>
<dbReference type="InterPro" id="IPR001810">
    <property type="entry name" value="F-box_dom"/>
</dbReference>
<dbReference type="InterPro" id="IPR036047">
    <property type="entry name" value="F-box-like_dom_sf"/>
</dbReference>
<dbReference type="InterPro" id="IPR056592">
    <property type="entry name" value="Beta-prop_At3g26010-like"/>
</dbReference>
<dbReference type="InterPro" id="IPR055290">
    <property type="entry name" value="At3g26010-like"/>
</dbReference>
<dbReference type="Proteomes" id="UP001497457">
    <property type="component" value="Chromosome 9rd"/>
</dbReference>
<dbReference type="SMART" id="SM00256">
    <property type="entry name" value="FBOX"/>
    <property type="match status" value="1"/>
</dbReference>
<gene>
    <name evidence="2" type="ORF">URODEC1_LOCUS115399</name>
</gene>
<feature type="domain" description="F-box" evidence="1">
    <location>
        <begin position="22"/>
        <end position="62"/>
    </location>
</feature>
<dbReference type="PANTHER" id="PTHR35546">
    <property type="entry name" value="F-BOX PROTEIN INTERACTION DOMAIN PROTEIN-RELATED"/>
    <property type="match status" value="1"/>
</dbReference>